<dbReference type="EMBL" id="JAYKXP010000092">
    <property type="protein sequence ID" value="KAK7027999.1"/>
    <property type="molecule type" value="Genomic_DNA"/>
</dbReference>
<comment type="caution">
    <text evidence="1">The sequence shown here is derived from an EMBL/GenBank/DDBJ whole genome shotgun (WGS) entry which is preliminary data.</text>
</comment>
<protein>
    <recommendedName>
        <fullName evidence="3">F-box domain-containing protein</fullName>
    </recommendedName>
</protein>
<dbReference type="AlphaFoldDB" id="A0AAW0BPG0"/>
<organism evidence="1 2">
    <name type="scientific">Paramarasmius palmivorus</name>
    <dbReference type="NCBI Taxonomy" id="297713"/>
    <lineage>
        <taxon>Eukaryota</taxon>
        <taxon>Fungi</taxon>
        <taxon>Dikarya</taxon>
        <taxon>Basidiomycota</taxon>
        <taxon>Agaricomycotina</taxon>
        <taxon>Agaricomycetes</taxon>
        <taxon>Agaricomycetidae</taxon>
        <taxon>Agaricales</taxon>
        <taxon>Marasmiineae</taxon>
        <taxon>Marasmiaceae</taxon>
        <taxon>Paramarasmius</taxon>
    </lineage>
</organism>
<name>A0AAW0BPG0_9AGAR</name>
<proteinExistence type="predicted"/>
<accession>A0AAW0BPG0</accession>
<evidence type="ECO:0008006" key="3">
    <source>
        <dbReference type="Google" id="ProtNLM"/>
    </source>
</evidence>
<sequence>MDKTVRFYYVHRHSYLLIFFVPNQDTVAVVPQEVLEIILGNLDRFKDRESLRQCALTARCLLPAAQRALFRSISLTTIYESKGCAGIENFRGLLEQAPHLANYPTHLCLDLQPSDWGELLFDAGSYPFVISRLQNLERMDICIFRENRIGLTSLQLYILLGGTQAPKIRCLQLSGMESKEAFGFVGHLAAHRSLQELQLWDVLPTETQAPALTWSPLPAVPTVQLRTFHVDGNVTNTLSWATSANSCLRFTELRELTIGDLTEQSCPPLARVLEAAKDSLTCLNFMGPDIEFVSSFQFDMLRHLRTISYTIPRIGPTISYHSPLGPSSVLNPWCSALKRGNGLKLDKFIVRMDFGTVRIPSRSESEWDPADGFVFHSWEDFEAALISGTRTRQLELQIVDSNRRITTDVLRDYLSLCHSGTGASSLCCRE</sequence>
<evidence type="ECO:0000313" key="1">
    <source>
        <dbReference type="EMBL" id="KAK7027999.1"/>
    </source>
</evidence>
<reference evidence="1 2" key="1">
    <citation type="submission" date="2024-01" db="EMBL/GenBank/DDBJ databases">
        <title>A draft genome for a cacao thread blight-causing isolate of Paramarasmius palmivorus.</title>
        <authorList>
            <person name="Baruah I.K."/>
            <person name="Bukari Y."/>
            <person name="Amoako-Attah I."/>
            <person name="Meinhardt L.W."/>
            <person name="Bailey B.A."/>
            <person name="Cohen S.P."/>
        </authorList>
    </citation>
    <scope>NUCLEOTIDE SEQUENCE [LARGE SCALE GENOMIC DNA]</scope>
    <source>
        <strain evidence="1 2">GH-12</strain>
    </source>
</reference>
<keyword evidence="2" id="KW-1185">Reference proteome</keyword>
<dbReference type="SUPFAM" id="SSF52047">
    <property type="entry name" value="RNI-like"/>
    <property type="match status" value="1"/>
</dbReference>
<gene>
    <name evidence="1" type="ORF">VNI00_015085</name>
</gene>
<dbReference type="Proteomes" id="UP001383192">
    <property type="component" value="Unassembled WGS sequence"/>
</dbReference>
<evidence type="ECO:0000313" key="2">
    <source>
        <dbReference type="Proteomes" id="UP001383192"/>
    </source>
</evidence>